<dbReference type="PANTHER" id="PTHR47227:SF5">
    <property type="entry name" value="DNA-DIRECTED RNA POLYMERASES I, II, AND III SUBUNIT RPABC2"/>
    <property type="match status" value="1"/>
</dbReference>
<accession>A0ABC8SVB9</accession>
<keyword evidence="1" id="KW-0240">DNA-directed RNA polymerase</keyword>
<dbReference type="SUPFAM" id="SSF63562">
    <property type="entry name" value="RPB6/omega subunit-like"/>
    <property type="match status" value="1"/>
</dbReference>
<evidence type="ECO:0000256" key="2">
    <source>
        <dbReference type="ARBA" id="ARBA00023163"/>
    </source>
</evidence>
<evidence type="ECO:0000256" key="1">
    <source>
        <dbReference type="ARBA" id="ARBA00022478"/>
    </source>
</evidence>
<sequence length="149" mass="16890">MIELDGETDPLEIAMKELRQRKIPFTIRHYLPDGSYENWGVDELIVEDSWKRQVGGQVSCEFLEPLGIEPINGTCTVWAVDRALMDASIHNCGTVSNKAHSFHLRVKTTEECVVEDQYYLDRVSLWYVVQGSTSVCGAVEICRLHISAM</sequence>
<proteinExistence type="predicted"/>
<dbReference type="AlphaFoldDB" id="A0ABC8SVB9"/>
<dbReference type="Gene3D" id="3.90.940.10">
    <property type="match status" value="1"/>
</dbReference>
<dbReference type="InterPro" id="IPR036161">
    <property type="entry name" value="RPB6/omega-like_sf"/>
</dbReference>
<dbReference type="Proteomes" id="UP001642360">
    <property type="component" value="Unassembled WGS sequence"/>
</dbReference>
<dbReference type="PANTHER" id="PTHR47227">
    <property type="entry name" value="DNA-DIRECTED RNA POLYMERASE SUBUNIT K"/>
    <property type="match status" value="1"/>
</dbReference>
<gene>
    <name evidence="3" type="ORF">ILEXP_LOCUS29770</name>
</gene>
<evidence type="ECO:0000313" key="3">
    <source>
        <dbReference type="EMBL" id="CAK9160982.1"/>
    </source>
</evidence>
<comment type="caution">
    <text evidence="3">The sequence shown here is derived from an EMBL/GenBank/DDBJ whole genome shotgun (WGS) entry which is preliminary data.</text>
</comment>
<organism evidence="3 4">
    <name type="scientific">Ilex paraguariensis</name>
    <name type="common">yerba mate</name>
    <dbReference type="NCBI Taxonomy" id="185542"/>
    <lineage>
        <taxon>Eukaryota</taxon>
        <taxon>Viridiplantae</taxon>
        <taxon>Streptophyta</taxon>
        <taxon>Embryophyta</taxon>
        <taxon>Tracheophyta</taxon>
        <taxon>Spermatophyta</taxon>
        <taxon>Magnoliopsida</taxon>
        <taxon>eudicotyledons</taxon>
        <taxon>Gunneridae</taxon>
        <taxon>Pentapetalae</taxon>
        <taxon>asterids</taxon>
        <taxon>campanulids</taxon>
        <taxon>Aquifoliales</taxon>
        <taxon>Aquifoliaceae</taxon>
        <taxon>Ilex</taxon>
    </lineage>
</organism>
<reference evidence="3 4" key="1">
    <citation type="submission" date="2024-02" db="EMBL/GenBank/DDBJ databases">
        <authorList>
            <person name="Vignale AGUSTIN F."/>
            <person name="Sosa J E."/>
            <person name="Modenutti C."/>
        </authorList>
    </citation>
    <scope>NUCLEOTIDE SEQUENCE [LARGE SCALE GENOMIC DNA]</scope>
</reference>
<keyword evidence="4" id="KW-1185">Reference proteome</keyword>
<protein>
    <recommendedName>
        <fullName evidence="5">DNA-directed RNA polymerase</fullName>
    </recommendedName>
</protein>
<dbReference type="GO" id="GO:0000428">
    <property type="term" value="C:DNA-directed RNA polymerase complex"/>
    <property type="evidence" value="ECO:0007669"/>
    <property type="project" value="UniProtKB-KW"/>
</dbReference>
<keyword evidence="2" id="KW-0804">Transcription</keyword>
<dbReference type="EMBL" id="CAUOFW020003613">
    <property type="protein sequence ID" value="CAK9160982.1"/>
    <property type="molecule type" value="Genomic_DNA"/>
</dbReference>
<name>A0ABC8SVB9_9AQUA</name>
<evidence type="ECO:0008006" key="5">
    <source>
        <dbReference type="Google" id="ProtNLM"/>
    </source>
</evidence>
<evidence type="ECO:0000313" key="4">
    <source>
        <dbReference type="Proteomes" id="UP001642360"/>
    </source>
</evidence>